<sequence>MSATPQYWLFRVWSAIRWYAGASTRYDVHSPRLVAFVNEVYRDDRHYHAFDLIRSVRNYWKGREGNVKLQSLGAESKTTSKAERSVRSLVATNAIDDDCGRFLFRMALWLGAKNLIEFGTNAGISTLYLHAADTRANLHTVEGNADVAALARETFAKAGTGPGLQAYVGLFQEWLDANETFLGKSMTPDEPLDLFFCDGDHRYQPTLDYVRRLLPLAGEQSVFIIADIHWSEGMEQAWEELKNFPEVTASVDVYHFGLLFFDPGMDGPHLSLISTRWKPWRLGFF</sequence>
<evidence type="ECO:0000313" key="2">
    <source>
        <dbReference type="Proteomes" id="UP000199021"/>
    </source>
</evidence>
<dbReference type="InterPro" id="IPR029063">
    <property type="entry name" value="SAM-dependent_MTases_sf"/>
</dbReference>
<dbReference type="EMBL" id="FOFB01000016">
    <property type="protein sequence ID" value="SEQ82027.1"/>
    <property type="molecule type" value="Genomic_DNA"/>
</dbReference>
<dbReference type="RefSeq" id="WP_090169920.1">
    <property type="nucleotide sequence ID" value="NZ_FOFB01000016.1"/>
</dbReference>
<reference evidence="2" key="1">
    <citation type="submission" date="2016-10" db="EMBL/GenBank/DDBJ databases">
        <authorList>
            <person name="Varghese N."/>
            <person name="Submissions S."/>
        </authorList>
    </citation>
    <scope>NUCLEOTIDE SEQUENCE [LARGE SCALE GENOMIC DNA]</scope>
    <source>
        <strain evidence="2">DSM 24740</strain>
    </source>
</reference>
<keyword evidence="2" id="KW-1185">Reference proteome</keyword>
<protein>
    <submittedName>
        <fullName evidence="1">Methyltransferase domain-containing protein</fullName>
    </submittedName>
</protein>
<dbReference type="SUPFAM" id="SSF53335">
    <property type="entry name" value="S-adenosyl-L-methionine-dependent methyltransferases"/>
    <property type="match status" value="1"/>
</dbReference>
<gene>
    <name evidence="1" type="ORF">SAMN05444359_11695</name>
</gene>
<proteinExistence type="predicted"/>
<dbReference type="InParanoid" id="A0A1H9J5I8"/>
<dbReference type="AlphaFoldDB" id="A0A1H9J5I8"/>
<dbReference type="OrthoDB" id="5464618at2"/>
<dbReference type="Gene3D" id="3.40.50.150">
    <property type="entry name" value="Vaccinia Virus protein VP39"/>
    <property type="match status" value="1"/>
</dbReference>
<dbReference type="PANTHER" id="PTHR43167:SF1">
    <property type="entry name" value="PUTATIVE (AFU_ORTHOLOGUE AFUA_6G01830)-RELATED"/>
    <property type="match status" value="1"/>
</dbReference>
<accession>A0A1H9J5I8</accession>
<organism evidence="1 2">
    <name type="scientific">Neolewinella agarilytica</name>
    <dbReference type="NCBI Taxonomy" id="478744"/>
    <lineage>
        <taxon>Bacteria</taxon>
        <taxon>Pseudomonadati</taxon>
        <taxon>Bacteroidota</taxon>
        <taxon>Saprospiria</taxon>
        <taxon>Saprospirales</taxon>
        <taxon>Lewinellaceae</taxon>
        <taxon>Neolewinella</taxon>
    </lineage>
</organism>
<keyword evidence="1" id="KW-0489">Methyltransferase</keyword>
<dbReference type="PANTHER" id="PTHR43167">
    <property type="entry name" value="PUTATIVE (AFU_ORTHOLOGUE AFUA_6G01830)-RELATED"/>
    <property type="match status" value="1"/>
</dbReference>
<evidence type="ECO:0000313" key="1">
    <source>
        <dbReference type="EMBL" id="SEQ82027.1"/>
    </source>
</evidence>
<dbReference type="GO" id="GO:0008168">
    <property type="term" value="F:methyltransferase activity"/>
    <property type="evidence" value="ECO:0007669"/>
    <property type="project" value="UniProtKB-KW"/>
</dbReference>
<dbReference type="Pfam" id="PF13578">
    <property type="entry name" value="Methyltransf_24"/>
    <property type="match status" value="1"/>
</dbReference>
<keyword evidence="1" id="KW-0808">Transferase</keyword>
<dbReference type="STRING" id="478744.SAMN05444359_11695"/>
<dbReference type="GO" id="GO:0032259">
    <property type="term" value="P:methylation"/>
    <property type="evidence" value="ECO:0007669"/>
    <property type="project" value="UniProtKB-KW"/>
</dbReference>
<name>A0A1H9J5I8_9BACT</name>
<dbReference type="Proteomes" id="UP000199021">
    <property type="component" value="Unassembled WGS sequence"/>
</dbReference>